<name>A0A645BDT9_9ZZZZ</name>
<reference evidence="2" key="1">
    <citation type="submission" date="2019-08" db="EMBL/GenBank/DDBJ databases">
        <authorList>
            <person name="Kucharzyk K."/>
            <person name="Murdoch R.W."/>
            <person name="Higgins S."/>
            <person name="Loffler F."/>
        </authorList>
    </citation>
    <scope>NUCLEOTIDE SEQUENCE</scope>
</reference>
<organism evidence="2">
    <name type="scientific">bioreactor metagenome</name>
    <dbReference type="NCBI Taxonomy" id="1076179"/>
    <lineage>
        <taxon>unclassified sequences</taxon>
        <taxon>metagenomes</taxon>
        <taxon>ecological metagenomes</taxon>
    </lineage>
</organism>
<evidence type="ECO:0000256" key="1">
    <source>
        <dbReference type="SAM" id="MobiDB-lite"/>
    </source>
</evidence>
<proteinExistence type="predicted"/>
<accession>A0A645BDT9</accession>
<gene>
    <name evidence="2" type="ORF">SDC9_110146</name>
</gene>
<dbReference type="AlphaFoldDB" id="A0A645BDT9"/>
<evidence type="ECO:0000313" key="2">
    <source>
        <dbReference type="EMBL" id="MPM63266.1"/>
    </source>
</evidence>
<sequence>MPKAQDGGLVRHARRSLQADEAAVQRALVQLFFDGRVAQVPPQLQAVDAQHGLDGERRSTAQRLMRTPRVRLDQCHQRGPGHHLVHLVEEDFLAGLLGQRVKAKRDLIHAPHRPRRSRPAPVGVTRGFADLP</sequence>
<comment type="caution">
    <text evidence="2">The sequence shown here is derived from an EMBL/GenBank/DDBJ whole genome shotgun (WGS) entry which is preliminary data.</text>
</comment>
<dbReference type="EMBL" id="VSSQ01019311">
    <property type="protein sequence ID" value="MPM63266.1"/>
    <property type="molecule type" value="Genomic_DNA"/>
</dbReference>
<protein>
    <submittedName>
        <fullName evidence="2">Uncharacterized protein</fullName>
    </submittedName>
</protein>
<feature type="region of interest" description="Disordered" evidence="1">
    <location>
        <begin position="111"/>
        <end position="132"/>
    </location>
</feature>